<organism evidence="1">
    <name type="scientific">Micrurus corallinus</name>
    <name type="common">Brazilian coral snake</name>
    <dbReference type="NCBI Taxonomy" id="54390"/>
    <lineage>
        <taxon>Eukaryota</taxon>
        <taxon>Metazoa</taxon>
        <taxon>Chordata</taxon>
        <taxon>Craniata</taxon>
        <taxon>Vertebrata</taxon>
        <taxon>Euteleostomi</taxon>
        <taxon>Lepidosauria</taxon>
        <taxon>Squamata</taxon>
        <taxon>Bifurcata</taxon>
        <taxon>Unidentata</taxon>
        <taxon>Episquamata</taxon>
        <taxon>Toxicofera</taxon>
        <taxon>Serpentes</taxon>
        <taxon>Colubroidea</taxon>
        <taxon>Elapidae</taxon>
        <taxon>Elapinae</taxon>
        <taxon>Micrurus</taxon>
    </lineage>
</organism>
<sequence>MFAKQMRPPSVRKEMVSHTRVRLGASFKAKDDSTTTTTLSKEACPEEETKWGPPILGCVCDCGADAKTTHHQHLGEEEDCQLGRIVSSNCPSSHESPKANHVLMSTYCTNILQESL</sequence>
<name>A0A2D4FEU3_MICCO</name>
<dbReference type="AlphaFoldDB" id="A0A2D4FEU3"/>
<dbReference type="EMBL" id="IACJ01063667">
    <property type="protein sequence ID" value="LAA45766.1"/>
    <property type="molecule type" value="Transcribed_RNA"/>
</dbReference>
<reference evidence="1" key="1">
    <citation type="submission" date="2017-07" db="EMBL/GenBank/DDBJ databases">
        <authorList>
            <person name="Mikheyev A."/>
            <person name="Grau M."/>
        </authorList>
    </citation>
    <scope>NUCLEOTIDE SEQUENCE</scope>
    <source>
        <tissue evidence="1">Venom_gland</tissue>
    </source>
</reference>
<reference evidence="1" key="2">
    <citation type="submission" date="2017-11" db="EMBL/GenBank/DDBJ databases">
        <title>Coralsnake Venomics: Analyses of Venom Gland Transcriptomes and Proteomes of Six Brazilian Taxa.</title>
        <authorList>
            <person name="Aird S.D."/>
            <person name="Jorge da Silva N."/>
            <person name="Qiu L."/>
            <person name="Villar-Briones A."/>
            <person name="Aparecida-Saddi V."/>
            <person name="Campos-Telles M.P."/>
            <person name="Grau M."/>
            <person name="Mikheyev A.S."/>
        </authorList>
    </citation>
    <scope>NUCLEOTIDE SEQUENCE</scope>
    <source>
        <tissue evidence="1">Venom_gland</tissue>
    </source>
</reference>
<proteinExistence type="predicted"/>
<accession>A0A2D4FEU3</accession>
<evidence type="ECO:0000313" key="1">
    <source>
        <dbReference type="EMBL" id="LAA45766.1"/>
    </source>
</evidence>
<protein>
    <submittedName>
        <fullName evidence="1">Uncharacterized protein</fullName>
    </submittedName>
</protein>